<dbReference type="GeneID" id="20182025"/>
<protein>
    <submittedName>
        <fullName evidence="1">Uncharacterized protein</fullName>
    </submittedName>
</protein>
<name>W2Q026_PHYN3</name>
<dbReference type="EMBL" id="KI669595">
    <property type="protein sequence ID" value="ETN06467.1"/>
    <property type="molecule type" value="Genomic_DNA"/>
</dbReference>
<dbReference type="VEuPathDB" id="FungiDB:PPTG_12589"/>
<evidence type="ECO:0000313" key="1">
    <source>
        <dbReference type="EMBL" id="ETN06467.1"/>
    </source>
</evidence>
<dbReference type="Proteomes" id="UP000018817">
    <property type="component" value="Unassembled WGS sequence"/>
</dbReference>
<dbReference type="PANTHER" id="PTHR46586">
    <property type="entry name" value="ANKYRIN REPEAT-CONTAINING PROTEIN"/>
    <property type="match status" value="1"/>
</dbReference>
<dbReference type="STRING" id="761204.W2Q026"/>
<organism evidence="1 2">
    <name type="scientific">Phytophthora nicotianae (strain INRA-310)</name>
    <name type="common">Phytophthora parasitica</name>
    <dbReference type="NCBI Taxonomy" id="761204"/>
    <lineage>
        <taxon>Eukaryota</taxon>
        <taxon>Sar</taxon>
        <taxon>Stramenopiles</taxon>
        <taxon>Oomycota</taxon>
        <taxon>Peronosporomycetes</taxon>
        <taxon>Peronosporales</taxon>
        <taxon>Peronosporaceae</taxon>
        <taxon>Phytophthora</taxon>
    </lineage>
</organism>
<dbReference type="InterPro" id="IPR052050">
    <property type="entry name" value="SecEffector_AnkRepeat"/>
</dbReference>
<reference evidence="1 2" key="2">
    <citation type="submission" date="2013-11" db="EMBL/GenBank/DDBJ databases">
        <title>The Genome Sequence of Phytophthora parasitica INRA-310.</title>
        <authorList>
            <consortium name="The Broad Institute Genomics Platform"/>
            <person name="Russ C."/>
            <person name="Tyler B."/>
            <person name="Panabieres F."/>
            <person name="Shan W."/>
            <person name="Tripathy S."/>
            <person name="Grunwald N."/>
            <person name="Machado M."/>
            <person name="Johnson C.S."/>
            <person name="Arredondo F."/>
            <person name="Hong C."/>
            <person name="Coffey M."/>
            <person name="Young S.K."/>
            <person name="Zeng Q."/>
            <person name="Gargeya S."/>
            <person name="Fitzgerald M."/>
            <person name="Abouelleil A."/>
            <person name="Alvarado L."/>
            <person name="Chapman S.B."/>
            <person name="Gainer-Dewar J."/>
            <person name="Goldberg J."/>
            <person name="Griggs A."/>
            <person name="Gujja S."/>
            <person name="Hansen M."/>
            <person name="Howarth C."/>
            <person name="Imamovic A."/>
            <person name="Ireland A."/>
            <person name="Larimer J."/>
            <person name="McCowan C."/>
            <person name="Murphy C."/>
            <person name="Pearson M."/>
            <person name="Poon T.W."/>
            <person name="Priest M."/>
            <person name="Roberts A."/>
            <person name="Saif S."/>
            <person name="Shea T."/>
            <person name="Sykes S."/>
            <person name="Wortman J."/>
            <person name="Nusbaum C."/>
            <person name="Birren B."/>
        </authorList>
    </citation>
    <scope>NUCLEOTIDE SEQUENCE [LARGE SCALE GENOMIC DNA]</scope>
    <source>
        <strain evidence="1 2">INRA-310</strain>
    </source>
</reference>
<proteinExistence type="predicted"/>
<dbReference type="RefSeq" id="XP_008907959.1">
    <property type="nucleotide sequence ID" value="XM_008909711.1"/>
</dbReference>
<accession>W2Q026</accession>
<dbReference type="PANTHER" id="PTHR46586:SF3">
    <property type="entry name" value="ANKYRIN REPEAT-CONTAINING PROTEIN"/>
    <property type="match status" value="1"/>
</dbReference>
<dbReference type="AlphaFoldDB" id="W2Q026"/>
<evidence type="ECO:0000313" key="2">
    <source>
        <dbReference type="Proteomes" id="UP000018817"/>
    </source>
</evidence>
<gene>
    <name evidence="1" type="ORF">PPTG_12589</name>
</gene>
<sequence>MKWLHENQEDGYTTAAMGNAAAFGNMTVVQWLHNNQEGGYTTNAMDHAAR</sequence>
<reference evidence="2" key="1">
    <citation type="submission" date="2011-12" db="EMBL/GenBank/DDBJ databases">
        <authorList>
            <consortium name="The Broad Institute Genome Sequencing Platform"/>
            <person name="Russ C."/>
            <person name="Tyler B."/>
            <person name="Panabieres F."/>
            <person name="Shan W."/>
            <person name="Tripathy S."/>
            <person name="Grunwald N."/>
            <person name="Machado M."/>
            <person name="Young S.K."/>
            <person name="Zeng Q."/>
            <person name="Gargeya S."/>
            <person name="Fitzgerald M."/>
            <person name="Haas B."/>
            <person name="Abouelleil A."/>
            <person name="Alvarado L."/>
            <person name="Arachchi H.M."/>
            <person name="Berlin A."/>
            <person name="Chapman S.B."/>
            <person name="Gearin G."/>
            <person name="Goldberg J."/>
            <person name="Griggs A."/>
            <person name="Gujja S."/>
            <person name="Hansen M."/>
            <person name="Heiman D."/>
            <person name="Howarth C."/>
            <person name="Larimer J."/>
            <person name="Lui A."/>
            <person name="MacDonald P.J.P."/>
            <person name="McCowen C."/>
            <person name="Montmayeur A."/>
            <person name="Murphy C."/>
            <person name="Neiman D."/>
            <person name="Pearson M."/>
            <person name="Priest M."/>
            <person name="Roberts A."/>
            <person name="Saif S."/>
            <person name="Shea T."/>
            <person name="Sisk P."/>
            <person name="Stolte C."/>
            <person name="Sykes S."/>
            <person name="Wortman J."/>
            <person name="Nusbaum C."/>
            <person name="Birren B."/>
        </authorList>
    </citation>
    <scope>NUCLEOTIDE SEQUENCE [LARGE SCALE GENOMIC DNA]</scope>
    <source>
        <strain evidence="2">INRA-310</strain>
    </source>
</reference>